<dbReference type="RefSeq" id="WP_180571696.1">
    <property type="nucleotide sequence ID" value="NZ_JACCKB010000128.1"/>
</dbReference>
<dbReference type="Pfam" id="PF13582">
    <property type="entry name" value="Reprolysin_3"/>
    <property type="match status" value="1"/>
</dbReference>
<feature type="chain" id="PRO_5032901848" evidence="1">
    <location>
        <begin position="28"/>
        <end position="546"/>
    </location>
</feature>
<evidence type="ECO:0000313" key="3">
    <source>
        <dbReference type="Proteomes" id="UP000569732"/>
    </source>
</evidence>
<sequence>MLTKLSKIRTYIAVIIPALLAFSNSHGSTVHPVDVLVLYTDAAKTFLDKKSIKVEDEINGYITFSNEVFKRSQVNMQYNLVYQGYADWLSSIKESSSSNLGKVVNDQRVHQLRSYFGADLVVVLTKSSYQGGIARGVDTTRREVLDGEFDLRHKISPFALVGVSPSKGVDAGSEEQQRYQAKANFLHEVGHAMGLGHDFETDFYYLDTSFTDAIEKKAEEQRKKYLEENNLLSFVEFSLKDEYQGAKYEKILELYNKYLIKHNARSEESFQRELVEEYIGGIYKYSTGFKIYKNEKSYGTIMSYAQNLPYFSNPNIKCSSEDLSETGIVCGSADDNAAKSLNLSAPSISNFCSASKRDRSDLSMNFELVKLIPESEAETIDFDFNHAYYNEFSSKDQFGIYPWNKTGILNFDTENKQVVDDEGNSSTEKTNVLTVQDSKYFPAVGFELSCVAEKKKVFAIGASVKSAKPGKSTLWLYYELAALDLETDTQVKKWLKLDEKDTNNKQFTDLEAGIRLPDNITVVRLAITSTDDNTLIIDSLAVAKEK</sequence>
<keyword evidence="1" id="KW-0732">Signal</keyword>
<gene>
    <name evidence="2" type="ORF">H0A36_27260</name>
</gene>
<dbReference type="AlphaFoldDB" id="A0A853IGR4"/>
<dbReference type="SUPFAM" id="SSF55486">
    <property type="entry name" value="Metalloproteases ('zincins'), catalytic domain"/>
    <property type="match status" value="2"/>
</dbReference>
<dbReference type="Proteomes" id="UP000569732">
    <property type="component" value="Unassembled WGS sequence"/>
</dbReference>
<keyword evidence="3" id="KW-1185">Reference proteome</keyword>
<evidence type="ECO:0000313" key="2">
    <source>
        <dbReference type="EMBL" id="NYZ69718.1"/>
    </source>
</evidence>
<name>A0A853IGR4_9GAMM</name>
<feature type="signal peptide" evidence="1">
    <location>
        <begin position="1"/>
        <end position="27"/>
    </location>
</feature>
<dbReference type="EMBL" id="JACCKB010000128">
    <property type="protein sequence ID" value="NYZ69718.1"/>
    <property type="molecule type" value="Genomic_DNA"/>
</dbReference>
<proteinExistence type="predicted"/>
<reference evidence="2 3" key="1">
    <citation type="submission" date="2020-07" db="EMBL/GenBank/DDBJ databases">
        <title>Endozoicomonas sp. nov., isolated from sediment.</title>
        <authorList>
            <person name="Gu T."/>
        </authorList>
    </citation>
    <scope>NUCLEOTIDE SEQUENCE [LARGE SCALE GENOMIC DNA]</scope>
    <source>
        <strain evidence="2 3">SM1973</strain>
    </source>
</reference>
<dbReference type="InterPro" id="IPR024079">
    <property type="entry name" value="MetalloPept_cat_dom_sf"/>
</dbReference>
<accession>A0A853IGR4</accession>
<organism evidence="2 3">
    <name type="scientific">Spartinivicinus marinus</name>
    <dbReference type="NCBI Taxonomy" id="2994442"/>
    <lineage>
        <taxon>Bacteria</taxon>
        <taxon>Pseudomonadati</taxon>
        <taxon>Pseudomonadota</taxon>
        <taxon>Gammaproteobacteria</taxon>
        <taxon>Oceanospirillales</taxon>
        <taxon>Zooshikellaceae</taxon>
        <taxon>Spartinivicinus</taxon>
    </lineage>
</organism>
<protein>
    <submittedName>
        <fullName evidence="2">Uncharacterized protein</fullName>
    </submittedName>
</protein>
<dbReference type="Gene3D" id="3.40.390.10">
    <property type="entry name" value="Collagenase (Catalytic Domain)"/>
    <property type="match status" value="1"/>
</dbReference>
<dbReference type="GO" id="GO:0008237">
    <property type="term" value="F:metallopeptidase activity"/>
    <property type="evidence" value="ECO:0007669"/>
    <property type="project" value="InterPro"/>
</dbReference>
<evidence type="ECO:0000256" key="1">
    <source>
        <dbReference type="SAM" id="SignalP"/>
    </source>
</evidence>
<comment type="caution">
    <text evidence="2">The sequence shown here is derived from an EMBL/GenBank/DDBJ whole genome shotgun (WGS) entry which is preliminary data.</text>
</comment>